<evidence type="ECO:0000259" key="1">
    <source>
        <dbReference type="PROSITE" id="PS50006"/>
    </source>
</evidence>
<dbReference type="SMART" id="SM00240">
    <property type="entry name" value="FHA"/>
    <property type="match status" value="1"/>
</dbReference>
<dbReference type="eggNOG" id="COG1716">
    <property type="taxonomic scope" value="Bacteria"/>
</dbReference>
<dbReference type="EMBL" id="CP001698">
    <property type="protein sequence ID" value="ADN01651.1"/>
    <property type="molecule type" value="Genomic_DNA"/>
</dbReference>
<dbReference type="CDD" id="cd00060">
    <property type="entry name" value="FHA"/>
    <property type="match status" value="1"/>
</dbReference>
<dbReference type="PANTHER" id="PTHR23308">
    <property type="entry name" value="NUCLEAR INHIBITOR OF PROTEIN PHOSPHATASE-1"/>
    <property type="match status" value="1"/>
</dbReference>
<dbReference type="KEGG" id="sta:STHERM_c06930"/>
<proteinExistence type="predicted"/>
<sequence>MCDALNCSILVLSMGDDTIIGSSPVGKRLGSIQKREKNYCLIFGNKRLPIVTKITIGRASDNDVVIDNKLASRYHAFIQKVKNEYFLKDLNSTNGTYLNGVRIPPDKYLKLAPGDVVTIGKTNLIVM</sequence>
<evidence type="ECO:0000313" key="3">
    <source>
        <dbReference type="Proteomes" id="UP000001296"/>
    </source>
</evidence>
<protein>
    <recommendedName>
        <fullName evidence="1">FHA domain-containing protein</fullName>
    </recommendedName>
</protein>
<accession>E0RRF0</accession>
<reference evidence="2 3" key="2">
    <citation type="journal article" date="2010" name="J. Bacteriol.">
        <title>Genome sequence of the polysaccharide-degrading, thermophilic anaerobe Spirochaeta thermophila DSM 6192.</title>
        <authorList>
            <person name="Angelov A."/>
            <person name="Liebl S."/>
            <person name="Ballschmiter M."/>
            <person name="Bomeke M."/>
            <person name="Lehmann R."/>
            <person name="Liesegang H."/>
            <person name="Daniel R."/>
            <person name="Liebl W."/>
        </authorList>
    </citation>
    <scope>NUCLEOTIDE SEQUENCE [LARGE SCALE GENOMIC DNA]</scope>
    <source>
        <strain evidence="3">ATCC 49972 / DSM 6192 / RI 19.B1</strain>
    </source>
</reference>
<gene>
    <name evidence="2" type="ordered locus">STHERM_c06930</name>
</gene>
<dbReference type="InterPro" id="IPR000253">
    <property type="entry name" value="FHA_dom"/>
</dbReference>
<evidence type="ECO:0000313" key="2">
    <source>
        <dbReference type="EMBL" id="ADN01651.1"/>
    </source>
</evidence>
<dbReference type="InterPro" id="IPR050923">
    <property type="entry name" value="Cell_Proc_Reg/RNA_Proc"/>
</dbReference>
<dbReference type="SUPFAM" id="SSF49879">
    <property type="entry name" value="SMAD/FHA domain"/>
    <property type="match status" value="1"/>
</dbReference>
<feature type="domain" description="FHA" evidence="1">
    <location>
        <begin position="54"/>
        <end position="103"/>
    </location>
</feature>
<dbReference type="HOGENOM" id="CLU_2120052_0_0_12"/>
<dbReference type="Gene3D" id="2.60.200.20">
    <property type="match status" value="1"/>
</dbReference>
<dbReference type="Proteomes" id="UP000001296">
    <property type="component" value="Chromosome"/>
</dbReference>
<organism evidence="2 3">
    <name type="scientific">Winmispira thermophila (strain ATCC 49972 / DSM 6192 / RI 19.B1)</name>
    <name type="common">Spirochaeta thermophila</name>
    <dbReference type="NCBI Taxonomy" id="665571"/>
    <lineage>
        <taxon>Bacteria</taxon>
        <taxon>Pseudomonadati</taxon>
        <taxon>Spirochaetota</taxon>
        <taxon>Spirochaetia</taxon>
        <taxon>Winmispirales</taxon>
        <taxon>Winmispiraceae</taxon>
        <taxon>Winmispira</taxon>
    </lineage>
</organism>
<reference key="1">
    <citation type="submission" date="2009-08" db="EMBL/GenBank/DDBJ databases">
        <title>The genome sequence of Spirochaeta thermophila DSM6192.</title>
        <authorList>
            <person name="Angelov A."/>
            <person name="Mientus M."/>
            <person name="Wittenberg S."/>
            <person name="Lehmann R."/>
            <person name="Liesegang H."/>
            <person name="Daniel R."/>
            <person name="Liebl W."/>
        </authorList>
    </citation>
    <scope>NUCLEOTIDE SEQUENCE</scope>
    <source>
        <strain>DSM 6192</strain>
    </source>
</reference>
<name>E0RRF0_WINT6</name>
<dbReference type="PROSITE" id="PS50006">
    <property type="entry name" value="FHA_DOMAIN"/>
    <property type="match status" value="1"/>
</dbReference>
<dbReference type="InterPro" id="IPR008984">
    <property type="entry name" value="SMAD_FHA_dom_sf"/>
</dbReference>
<dbReference type="PaxDb" id="665571-STHERM_c06930"/>
<dbReference type="AlphaFoldDB" id="E0RRF0"/>
<dbReference type="Pfam" id="PF00498">
    <property type="entry name" value="FHA"/>
    <property type="match status" value="1"/>
</dbReference>